<comment type="caution">
    <text evidence="10">The sequence shown here is derived from an EMBL/GenBank/DDBJ whole genome shotgun (WGS) entry which is preliminary data.</text>
</comment>
<organism evidence="10 11">
    <name type="scientific">Zophobas morio</name>
    <dbReference type="NCBI Taxonomy" id="2755281"/>
    <lineage>
        <taxon>Eukaryota</taxon>
        <taxon>Metazoa</taxon>
        <taxon>Ecdysozoa</taxon>
        <taxon>Arthropoda</taxon>
        <taxon>Hexapoda</taxon>
        <taxon>Insecta</taxon>
        <taxon>Pterygota</taxon>
        <taxon>Neoptera</taxon>
        <taxon>Endopterygota</taxon>
        <taxon>Coleoptera</taxon>
        <taxon>Polyphaga</taxon>
        <taxon>Cucujiformia</taxon>
        <taxon>Tenebrionidae</taxon>
        <taxon>Zophobas</taxon>
    </lineage>
</organism>
<dbReference type="Pfam" id="PF07690">
    <property type="entry name" value="MFS_1"/>
    <property type="match status" value="1"/>
</dbReference>
<dbReference type="AlphaFoldDB" id="A0AA38HWU9"/>
<feature type="transmembrane region" description="Helical" evidence="8">
    <location>
        <begin position="227"/>
        <end position="250"/>
    </location>
</feature>
<evidence type="ECO:0000256" key="2">
    <source>
        <dbReference type="ARBA" id="ARBA00022448"/>
    </source>
</evidence>
<keyword evidence="6 8" id="KW-0472">Membrane</keyword>
<sequence>MSSRDPTVSVQNSGILSRSRIKQRIKSLRYIRYRYIIAILLSIGSFAYFLTYFSFPRSFRHLHELGPNYNSNYSIDCKFEKHISRVRHVDGDFYKWGKEFYQILQQAPALGIMVSSIPSGVLSDKHGGKYFVLVPIIVLSVIEVVVPPMLCGADVEFYVLFIWEFLIGVGGAIVLCGTNSIVAQWTPLEERGRLASIVYCGIPFAVTFHHGINDNFILATEMWNAPFFVYAAVGLIWSGFFVFFGFSYYYTKNRWLRQEELDFLKKQLEESTTFNRKKVPWRKLLKSLPLWSLAIMHIGHLWIWQAMFKNVHFFLRYVLYLEFHTAAALSAIAYMSTTCLTPVSGFVADYLTNRGYVQSTTLRKLYTTFGGMGPAVFLLAAAYSGCYRIMAACFFIIGTGLMSFYFSGTRINTLELAPNFSGTVMGFMNTFNFIPVLIQPKVAASVSPTESLTEKRMMFWVDLGIMACANFVYSIFGSGDVQSWNYEGEEEELYEASGSAPSTSRYNQVLPQHQPRNKV</sequence>
<evidence type="ECO:0000256" key="7">
    <source>
        <dbReference type="SAM" id="MobiDB-lite"/>
    </source>
</evidence>
<feature type="transmembrane region" description="Helical" evidence="8">
    <location>
        <begin position="288"/>
        <end position="307"/>
    </location>
</feature>
<feature type="transmembrane region" description="Helical" evidence="8">
    <location>
        <begin position="130"/>
        <end position="150"/>
    </location>
</feature>
<name>A0AA38HWU9_9CUCU</name>
<feature type="compositionally biased region" description="Polar residues" evidence="7">
    <location>
        <begin position="501"/>
        <end position="511"/>
    </location>
</feature>
<feature type="domain" description="Major facilitator superfamily (MFS) profile" evidence="9">
    <location>
        <begin position="37"/>
        <end position="482"/>
    </location>
</feature>
<dbReference type="InterPro" id="IPR011701">
    <property type="entry name" value="MFS"/>
</dbReference>
<dbReference type="GO" id="GO:0015293">
    <property type="term" value="F:symporter activity"/>
    <property type="evidence" value="ECO:0007669"/>
    <property type="project" value="UniProtKB-KW"/>
</dbReference>
<keyword evidence="5 8" id="KW-1133">Transmembrane helix</keyword>
<evidence type="ECO:0000313" key="11">
    <source>
        <dbReference type="Proteomes" id="UP001168821"/>
    </source>
</evidence>
<feature type="transmembrane region" description="Helical" evidence="8">
    <location>
        <begin position="458"/>
        <end position="476"/>
    </location>
</feature>
<dbReference type="FunFam" id="1.20.1250.20:FF:000003">
    <property type="entry name" value="Solute carrier family 17 member 3"/>
    <property type="match status" value="1"/>
</dbReference>
<feature type="transmembrane region" description="Helical" evidence="8">
    <location>
        <begin position="364"/>
        <end position="383"/>
    </location>
</feature>
<keyword evidence="4" id="KW-0769">Symport</keyword>
<dbReference type="PROSITE" id="PS50850">
    <property type="entry name" value="MFS"/>
    <property type="match status" value="1"/>
</dbReference>
<gene>
    <name evidence="10" type="ORF">Zmor_022637</name>
</gene>
<dbReference type="InterPro" id="IPR036259">
    <property type="entry name" value="MFS_trans_sf"/>
</dbReference>
<dbReference type="SUPFAM" id="SSF103473">
    <property type="entry name" value="MFS general substrate transporter"/>
    <property type="match status" value="1"/>
</dbReference>
<evidence type="ECO:0000256" key="5">
    <source>
        <dbReference type="ARBA" id="ARBA00022989"/>
    </source>
</evidence>
<evidence type="ECO:0000256" key="4">
    <source>
        <dbReference type="ARBA" id="ARBA00022847"/>
    </source>
</evidence>
<feature type="transmembrane region" description="Helical" evidence="8">
    <location>
        <begin position="103"/>
        <end position="123"/>
    </location>
</feature>
<dbReference type="EMBL" id="JALNTZ010000007">
    <property type="protein sequence ID" value="KAJ3644941.1"/>
    <property type="molecule type" value="Genomic_DNA"/>
</dbReference>
<evidence type="ECO:0000313" key="10">
    <source>
        <dbReference type="EMBL" id="KAJ3644941.1"/>
    </source>
</evidence>
<feature type="transmembrane region" description="Helical" evidence="8">
    <location>
        <begin position="33"/>
        <end position="55"/>
    </location>
</feature>
<feature type="transmembrane region" description="Helical" evidence="8">
    <location>
        <begin position="327"/>
        <end position="352"/>
    </location>
</feature>
<dbReference type="InterPro" id="IPR050382">
    <property type="entry name" value="MFS_Na/Anion_cotransporter"/>
</dbReference>
<evidence type="ECO:0000256" key="1">
    <source>
        <dbReference type="ARBA" id="ARBA00004141"/>
    </source>
</evidence>
<comment type="subcellular location">
    <subcellularLocation>
        <location evidence="1">Membrane</location>
        <topology evidence="1">Multi-pass membrane protein</topology>
    </subcellularLocation>
</comment>
<dbReference type="InterPro" id="IPR020846">
    <property type="entry name" value="MFS_dom"/>
</dbReference>
<keyword evidence="2" id="KW-0813">Transport</keyword>
<dbReference type="GO" id="GO:0016020">
    <property type="term" value="C:membrane"/>
    <property type="evidence" value="ECO:0007669"/>
    <property type="project" value="UniProtKB-SubCell"/>
</dbReference>
<protein>
    <recommendedName>
        <fullName evidence="9">Major facilitator superfamily (MFS) profile domain-containing protein</fullName>
    </recommendedName>
</protein>
<dbReference type="PANTHER" id="PTHR11662:SF415">
    <property type="entry name" value="AT30085P-RELATED"/>
    <property type="match status" value="1"/>
</dbReference>
<evidence type="ECO:0000256" key="8">
    <source>
        <dbReference type="SAM" id="Phobius"/>
    </source>
</evidence>
<accession>A0AA38HWU9</accession>
<proteinExistence type="predicted"/>
<feature type="transmembrane region" description="Helical" evidence="8">
    <location>
        <begin position="162"/>
        <end position="182"/>
    </location>
</feature>
<keyword evidence="11" id="KW-1185">Reference proteome</keyword>
<feature type="transmembrane region" description="Helical" evidence="8">
    <location>
        <begin position="420"/>
        <end position="438"/>
    </location>
</feature>
<dbReference type="GO" id="GO:0006820">
    <property type="term" value="P:monoatomic anion transport"/>
    <property type="evidence" value="ECO:0007669"/>
    <property type="project" value="TreeGrafter"/>
</dbReference>
<feature type="transmembrane region" description="Helical" evidence="8">
    <location>
        <begin position="389"/>
        <end position="408"/>
    </location>
</feature>
<feature type="region of interest" description="Disordered" evidence="7">
    <location>
        <begin position="496"/>
        <end position="519"/>
    </location>
</feature>
<dbReference type="Gene3D" id="1.20.1250.20">
    <property type="entry name" value="MFS general substrate transporter like domains"/>
    <property type="match status" value="1"/>
</dbReference>
<evidence type="ECO:0000256" key="6">
    <source>
        <dbReference type="ARBA" id="ARBA00023136"/>
    </source>
</evidence>
<dbReference type="Proteomes" id="UP001168821">
    <property type="component" value="Unassembled WGS sequence"/>
</dbReference>
<keyword evidence="3 8" id="KW-0812">Transmembrane</keyword>
<dbReference type="PANTHER" id="PTHR11662">
    <property type="entry name" value="SOLUTE CARRIER FAMILY 17"/>
    <property type="match status" value="1"/>
</dbReference>
<feature type="transmembrane region" description="Helical" evidence="8">
    <location>
        <begin position="194"/>
        <end position="212"/>
    </location>
</feature>
<evidence type="ECO:0000259" key="9">
    <source>
        <dbReference type="PROSITE" id="PS50850"/>
    </source>
</evidence>
<evidence type="ECO:0000256" key="3">
    <source>
        <dbReference type="ARBA" id="ARBA00022692"/>
    </source>
</evidence>
<reference evidence="10" key="1">
    <citation type="journal article" date="2023" name="G3 (Bethesda)">
        <title>Whole genome assemblies of Zophobas morio and Tenebrio molitor.</title>
        <authorList>
            <person name="Kaur S."/>
            <person name="Stinson S.A."/>
            <person name="diCenzo G.C."/>
        </authorList>
    </citation>
    <scope>NUCLEOTIDE SEQUENCE</scope>
    <source>
        <strain evidence="10">QUZm001</strain>
    </source>
</reference>